<sequence length="119" mass="13891">MNESKLRAGRGIKLRIESAIKVKIECRPEIRIKSVTEMWGSPEIRIECEVSFRLRRLRTYRQPYGTREQHKKKPMTTRSCDHNYRQLQKPATGFVCTCSALFSRKAISPCTNIYRSIGI</sequence>
<accession>A0A4C1W477</accession>
<dbReference type="Proteomes" id="UP000299102">
    <property type="component" value="Unassembled WGS sequence"/>
</dbReference>
<keyword evidence="2" id="KW-1185">Reference proteome</keyword>
<reference evidence="1 2" key="1">
    <citation type="journal article" date="2019" name="Commun. Biol.">
        <title>The bagworm genome reveals a unique fibroin gene that provides high tensile strength.</title>
        <authorList>
            <person name="Kono N."/>
            <person name="Nakamura H."/>
            <person name="Ohtoshi R."/>
            <person name="Tomita M."/>
            <person name="Numata K."/>
            <person name="Arakawa K."/>
        </authorList>
    </citation>
    <scope>NUCLEOTIDE SEQUENCE [LARGE SCALE GENOMIC DNA]</scope>
</reference>
<name>A0A4C1W477_EUMVA</name>
<gene>
    <name evidence="1" type="ORF">EVAR_39713_1</name>
</gene>
<organism evidence="1 2">
    <name type="scientific">Eumeta variegata</name>
    <name type="common">Bagworm moth</name>
    <name type="synonym">Eumeta japonica</name>
    <dbReference type="NCBI Taxonomy" id="151549"/>
    <lineage>
        <taxon>Eukaryota</taxon>
        <taxon>Metazoa</taxon>
        <taxon>Ecdysozoa</taxon>
        <taxon>Arthropoda</taxon>
        <taxon>Hexapoda</taxon>
        <taxon>Insecta</taxon>
        <taxon>Pterygota</taxon>
        <taxon>Neoptera</taxon>
        <taxon>Endopterygota</taxon>
        <taxon>Lepidoptera</taxon>
        <taxon>Glossata</taxon>
        <taxon>Ditrysia</taxon>
        <taxon>Tineoidea</taxon>
        <taxon>Psychidae</taxon>
        <taxon>Oiketicinae</taxon>
        <taxon>Eumeta</taxon>
    </lineage>
</organism>
<evidence type="ECO:0000313" key="2">
    <source>
        <dbReference type="Proteomes" id="UP000299102"/>
    </source>
</evidence>
<proteinExistence type="predicted"/>
<evidence type="ECO:0000313" key="1">
    <source>
        <dbReference type="EMBL" id="GBP46336.1"/>
    </source>
</evidence>
<comment type="caution">
    <text evidence="1">The sequence shown here is derived from an EMBL/GenBank/DDBJ whole genome shotgun (WGS) entry which is preliminary data.</text>
</comment>
<dbReference type="AlphaFoldDB" id="A0A4C1W477"/>
<protein>
    <submittedName>
        <fullName evidence="1">Uncharacterized protein</fullName>
    </submittedName>
</protein>
<dbReference type="EMBL" id="BGZK01000481">
    <property type="protein sequence ID" value="GBP46336.1"/>
    <property type="molecule type" value="Genomic_DNA"/>
</dbReference>